<evidence type="ECO:0000313" key="7">
    <source>
        <dbReference type="EMBL" id="TFJ24821.1"/>
    </source>
</evidence>
<dbReference type="AlphaFoldDB" id="A0A2R8A0C9"/>
<comment type="similarity">
    <text evidence="2 6">Belongs to the UPF0154 family.</text>
</comment>
<evidence type="ECO:0000256" key="2">
    <source>
        <dbReference type="ARBA" id="ARBA00006694"/>
    </source>
</evidence>
<evidence type="ECO:0000256" key="3">
    <source>
        <dbReference type="ARBA" id="ARBA00022692"/>
    </source>
</evidence>
<gene>
    <name evidence="7" type="ORF">CKN69_09320</name>
</gene>
<keyword evidence="5 6" id="KW-0472">Membrane</keyword>
<comment type="caution">
    <text evidence="7">The sequence shown here is derived from an EMBL/GenBank/DDBJ whole genome shotgun (WGS) entry which is preliminary data.</text>
</comment>
<keyword evidence="6" id="KW-1003">Cell membrane</keyword>
<keyword evidence="4 6" id="KW-1133">Transmembrane helix</keyword>
<dbReference type="Pfam" id="PF03672">
    <property type="entry name" value="UPF0154"/>
    <property type="match status" value="1"/>
</dbReference>
<feature type="transmembrane region" description="Helical" evidence="6">
    <location>
        <begin position="6"/>
        <end position="25"/>
    </location>
</feature>
<dbReference type="Proteomes" id="UP000297938">
    <property type="component" value="Unassembled WGS sequence"/>
</dbReference>
<evidence type="ECO:0000256" key="6">
    <source>
        <dbReference type="HAMAP-Rule" id="MF_00363"/>
    </source>
</evidence>
<organism evidence="7 8">
    <name type="scientific">Carnobacterium divergens</name>
    <name type="common">Lactobacillus divergens</name>
    <dbReference type="NCBI Taxonomy" id="2748"/>
    <lineage>
        <taxon>Bacteria</taxon>
        <taxon>Bacillati</taxon>
        <taxon>Bacillota</taxon>
        <taxon>Bacilli</taxon>
        <taxon>Lactobacillales</taxon>
        <taxon>Carnobacteriaceae</taxon>
        <taxon>Carnobacterium</taxon>
    </lineage>
</organism>
<dbReference type="InterPro" id="IPR005359">
    <property type="entry name" value="UPF0154"/>
</dbReference>
<proteinExistence type="inferred from homology"/>
<dbReference type="GO" id="GO:0005886">
    <property type="term" value="C:plasma membrane"/>
    <property type="evidence" value="ECO:0007669"/>
    <property type="project" value="UniProtKB-SubCell"/>
</dbReference>
<accession>A0A2R8A0C9</accession>
<sequence>MSIGIAILLIVLALVAGLVGGYFIARNYMMDYFKKNPPVNEDMLRMLMMQMGQKPSEKKIKQMMASMQVQQEKANKKK</sequence>
<comment type="subcellular location">
    <subcellularLocation>
        <location evidence="6">Cell membrane</location>
        <topology evidence="6">Single-pass membrane protein</topology>
    </subcellularLocation>
    <subcellularLocation>
        <location evidence="1">Membrane</location>
        <topology evidence="1">Single-pass membrane protein</topology>
    </subcellularLocation>
</comment>
<dbReference type="RefSeq" id="WP_074402880.1">
    <property type="nucleotide sequence ID" value="NZ_CBCPJQ010000001.1"/>
</dbReference>
<evidence type="ECO:0000256" key="4">
    <source>
        <dbReference type="ARBA" id="ARBA00022989"/>
    </source>
</evidence>
<name>A0A2R8A0C9_CARDV</name>
<evidence type="ECO:0000313" key="8">
    <source>
        <dbReference type="Proteomes" id="UP000297938"/>
    </source>
</evidence>
<keyword evidence="3 6" id="KW-0812">Transmembrane</keyword>
<evidence type="ECO:0000256" key="1">
    <source>
        <dbReference type="ARBA" id="ARBA00004167"/>
    </source>
</evidence>
<dbReference type="STRING" id="2748.CDIV41_320499"/>
<dbReference type="EMBL" id="NRPP01000017">
    <property type="protein sequence ID" value="TFJ24821.1"/>
    <property type="molecule type" value="Genomic_DNA"/>
</dbReference>
<evidence type="ECO:0000256" key="5">
    <source>
        <dbReference type="ARBA" id="ARBA00023136"/>
    </source>
</evidence>
<dbReference type="HAMAP" id="MF_00363">
    <property type="entry name" value="UPF0154"/>
    <property type="match status" value="1"/>
</dbReference>
<reference evidence="7 8" key="1">
    <citation type="journal article" date="2018" name="Int. J. Food Microbiol.">
        <title>Growth of Carnobacterium spp. isolated from chilled vacuum-packaged meat under relevant acidic conditions.</title>
        <authorList>
            <person name="Zhang P."/>
            <person name="Badoni M."/>
            <person name="Ganzle M."/>
            <person name="Yang X."/>
        </authorList>
    </citation>
    <scope>NUCLEOTIDE SEQUENCE [LARGE SCALE GENOMIC DNA]</scope>
    <source>
        <strain evidence="7 8">B2</strain>
    </source>
</reference>
<protein>
    <recommendedName>
        <fullName evidence="6">UPF0154 protein CKN69_09320</fullName>
    </recommendedName>
</protein>